<keyword evidence="1" id="KW-0677">Repeat</keyword>
<dbReference type="InterPro" id="IPR013137">
    <property type="entry name" value="Znf_TFIIB"/>
</dbReference>
<dbReference type="InterPro" id="IPR036915">
    <property type="entry name" value="Cyclin-like_sf"/>
</dbReference>
<evidence type="ECO:0000313" key="9">
    <source>
        <dbReference type="Proteomes" id="UP000070414"/>
    </source>
</evidence>
<dbReference type="Pfam" id="PF00382">
    <property type="entry name" value="TFIIB"/>
    <property type="match status" value="2"/>
</dbReference>
<dbReference type="AlphaFoldDB" id="A0A133UQP4"/>
<dbReference type="Pfam" id="PF08271">
    <property type="entry name" value="Zn_Ribbon_TF"/>
    <property type="match status" value="1"/>
</dbReference>
<evidence type="ECO:0000256" key="1">
    <source>
        <dbReference type="ARBA" id="ARBA00022737"/>
    </source>
</evidence>
<keyword evidence="3" id="KW-0805">Transcription regulation</keyword>
<dbReference type="GO" id="GO:0097550">
    <property type="term" value="C:transcription preinitiation complex"/>
    <property type="evidence" value="ECO:0007669"/>
    <property type="project" value="TreeGrafter"/>
</dbReference>
<evidence type="ECO:0000256" key="2">
    <source>
        <dbReference type="ARBA" id="ARBA00022771"/>
    </source>
</evidence>
<dbReference type="PROSITE" id="PS51134">
    <property type="entry name" value="ZF_TFIIB"/>
    <property type="match status" value="1"/>
</dbReference>
<name>A0A133UQP4_9EURY</name>
<feature type="domain" description="TFIIB-type" evidence="7">
    <location>
        <begin position="13"/>
        <end position="44"/>
    </location>
</feature>
<organism evidence="8 9">
    <name type="scientific">candidate division MSBL1 archaeon SCGC-AAA259I14</name>
    <dbReference type="NCBI Taxonomy" id="1698268"/>
    <lineage>
        <taxon>Archaea</taxon>
        <taxon>Methanobacteriati</taxon>
        <taxon>Methanobacteriota</taxon>
        <taxon>candidate division MSBL1</taxon>
    </lineage>
</organism>
<dbReference type="InterPro" id="IPR000812">
    <property type="entry name" value="TFIIB"/>
</dbReference>
<reference evidence="8 9" key="1">
    <citation type="journal article" date="2016" name="Sci. Rep.">
        <title>Metabolic traits of an uncultured archaeal lineage -MSBL1- from brine pools of the Red Sea.</title>
        <authorList>
            <person name="Mwirichia R."/>
            <person name="Alam I."/>
            <person name="Rashid M."/>
            <person name="Vinu M."/>
            <person name="Ba-Alawi W."/>
            <person name="Anthony Kamau A."/>
            <person name="Kamanda Ngugi D."/>
            <person name="Goker M."/>
            <person name="Klenk H.P."/>
            <person name="Bajic V."/>
            <person name="Stingl U."/>
        </authorList>
    </citation>
    <scope>NUCLEOTIDE SEQUENCE [LARGE SCALE GENOMIC DNA]</scope>
    <source>
        <strain evidence="8">SCGC-AAA259I14</strain>
    </source>
</reference>
<evidence type="ECO:0000259" key="7">
    <source>
        <dbReference type="PROSITE" id="PS51134"/>
    </source>
</evidence>
<dbReference type="SUPFAM" id="SSF47954">
    <property type="entry name" value="Cyclin-like"/>
    <property type="match status" value="2"/>
</dbReference>
<dbReference type="GO" id="GO:0070897">
    <property type="term" value="P:transcription preinitiation complex assembly"/>
    <property type="evidence" value="ECO:0007669"/>
    <property type="project" value="InterPro"/>
</dbReference>
<feature type="region of interest" description="Disordered" evidence="6">
    <location>
        <begin position="50"/>
        <end position="84"/>
    </location>
</feature>
<dbReference type="GO" id="GO:0017025">
    <property type="term" value="F:TBP-class protein binding"/>
    <property type="evidence" value="ECO:0007669"/>
    <property type="project" value="InterPro"/>
</dbReference>
<gene>
    <name evidence="8" type="ORF">AKJ38_03175</name>
</gene>
<evidence type="ECO:0000256" key="5">
    <source>
        <dbReference type="PROSITE-ProRule" id="PRU00469"/>
    </source>
</evidence>
<dbReference type="Gene3D" id="1.10.472.170">
    <property type="match status" value="1"/>
</dbReference>
<dbReference type="Gene3D" id="1.10.472.10">
    <property type="entry name" value="Cyclin-like"/>
    <property type="match status" value="1"/>
</dbReference>
<dbReference type="PANTHER" id="PTHR11618:SF13">
    <property type="entry name" value="TRANSCRIPTION INITIATION FACTOR IIB"/>
    <property type="match status" value="1"/>
</dbReference>
<dbReference type="EMBL" id="LHXS01000060">
    <property type="protein sequence ID" value="KXA96503.1"/>
    <property type="molecule type" value="Genomic_DNA"/>
</dbReference>
<feature type="compositionally biased region" description="Basic and acidic residues" evidence="6">
    <location>
        <begin position="50"/>
        <end position="64"/>
    </location>
</feature>
<proteinExistence type="predicted"/>
<keyword evidence="2 5" id="KW-0479">Metal-binding</keyword>
<dbReference type="PRINTS" id="PR00685">
    <property type="entry name" value="TIFACTORIIB"/>
</dbReference>
<evidence type="ECO:0000256" key="4">
    <source>
        <dbReference type="ARBA" id="ARBA00023163"/>
    </source>
</evidence>
<dbReference type="SUPFAM" id="SSF57783">
    <property type="entry name" value="Zinc beta-ribbon"/>
    <property type="match status" value="1"/>
</dbReference>
<dbReference type="Proteomes" id="UP000070414">
    <property type="component" value="Unassembled WGS sequence"/>
</dbReference>
<comment type="caution">
    <text evidence="8">The sequence shown here is derived from an EMBL/GenBank/DDBJ whole genome shotgun (WGS) entry which is preliminary data.</text>
</comment>
<keyword evidence="2 5" id="KW-0863">Zinc-finger</keyword>
<sequence>MKERETCETKPIQKIQCPSCESSSVIQDKVRGEKICTRCGLVLLEKKMDKKPEWHTEPGDKSGRADVSSGSDITQHDLGLGSKMGNSRDLSPAWRAKLRRLRKWHRRARASNYRDKSLRQALINLDKLCQDLFLPKSVKAEASTLFRKARKENITPGRNTWSVLASLLFLVARMRGIPRTEKEIVESLKKRAEIEEKEAFKSIRRIRKVLIKQLKLDVPRPKPKEYLDRFISRLDLSQESKEEANKICNSLPDKFKSRKASFLVAAAITYNASRKTSDNLNIREIADVLNVGVSSVSKTGQRIRELANSRME</sequence>
<dbReference type="GO" id="GO:0008270">
    <property type="term" value="F:zinc ion binding"/>
    <property type="evidence" value="ECO:0007669"/>
    <property type="project" value="UniProtKB-KW"/>
</dbReference>
<dbReference type="InterPro" id="IPR013150">
    <property type="entry name" value="TFIIB_cyclin"/>
</dbReference>
<evidence type="ECO:0000256" key="6">
    <source>
        <dbReference type="SAM" id="MobiDB-lite"/>
    </source>
</evidence>
<evidence type="ECO:0000256" key="3">
    <source>
        <dbReference type="ARBA" id="ARBA00023015"/>
    </source>
</evidence>
<dbReference type="PANTHER" id="PTHR11618">
    <property type="entry name" value="TRANSCRIPTION INITIATION FACTOR IIB-RELATED"/>
    <property type="match status" value="1"/>
</dbReference>
<keyword evidence="9" id="KW-1185">Reference proteome</keyword>
<keyword evidence="2 5" id="KW-0862">Zinc</keyword>
<evidence type="ECO:0000313" key="8">
    <source>
        <dbReference type="EMBL" id="KXA96503.1"/>
    </source>
</evidence>
<protein>
    <recommendedName>
        <fullName evidence="7">TFIIB-type domain-containing protein</fullName>
    </recommendedName>
</protein>
<accession>A0A133UQP4</accession>
<keyword evidence="4" id="KW-0804">Transcription</keyword>